<dbReference type="InterPro" id="IPR014099">
    <property type="entry name" value="Spore_coat_GerQ"/>
</dbReference>
<protein>
    <submittedName>
        <fullName evidence="1">Spore coat protein GerQ</fullName>
    </submittedName>
</protein>
<dbReference type="Pfam" id="PF09671">
    <property type="entry name" value="Spore_GerQ"/>
    <property type="match status" value="1"/>
</dbReference>
<reference evidence="1 2" key="1">
    <citation type="submission" date="2018-06" db="EMBL/GenBank/DDBJ databases">
        <title>Genomic Encyclopedia of Archaeal and Bacterial Type Strains, Phase II (KMG-II): from individual species to whole genera.</title>
        <authorList>
            <person name="Goeker M."/>
        </authorList>
    </citation>
    <scope>NUCLEOTIDE SEQUENCE [LARGE SCALE GENOMIC DNA]</scope>
    <source>
        <strain evidence="1 2">KACC 16626</strain>
    </source>
</reference>
<dbReference type="EMBL" id="QJTJ01000026">
    <property type="protein sequence ID" value="PYF04018.1"/>
    <property type="molecule type" value="Genomic_DNA"/>
</dbReference>
<gene>
    <name evidence="1" type="ORF">BJ095_12648</name>
</gene>
<evidence type="ECO:0000313" key="1">
    <source>
        <dbReference type="EMBL" id="PYF04018.1"/>
    </source>
</evidence>
<comment type="caution">
    <text evidence="1">The sequence shown here is derived from an EMBL/GenBank/DDBJ whole genome shotgun (WGS) entry which is preliminary data.</text>
</comment>
<dbReference type="Proteomes" id="UP000247416">
    <property type="component" value="Unassembled WGS sequence"/>
</dbReference>
<accession>A0A318TLT5</accession>
<organism evidence="1 2">
    <name type="scientific">Ureibacillus chungkukjangi</name>
    <dbReference type="NCBI Taxonomy" id="1202712"/>
    <lineage>
        <taxon>Bacteria</taxon>
        <taxon>Bacillati</taxon>
        <taxon>Bacillota</taxon>
        <taxon>Bacilli</taxon>
        <taxon>Bacillales</taxon>
        <taxon>Caryophanaceae</taxon>
        <taxon>Ureibacillus</taxon>
    </lineage>
</organism>
<sequence length="155" mass="17132">MTYYNWGQTSQTGQPVQQAVQAGQQQFPTTQFPAGQFPTGQFGYAQFPAGQVTPPALSTVAPAVRREESYIENILRLNRGKIGTFYFTIPSGEVGETQGGSTRVVRGVIVEAGRDHAIIAEVDTTHHYLFPMIYFDFAEFDEPLTYLPGSPLPLR</sequence>
<proteinExistence type="predicted"/>
<keyword evidence="1" id="KW-0946">Virion</keyword>
<keyword evidence="1" id="KW-0167">Capsid protein</keyword>
<name>A0A318TLT5_9BACL</name>
<dbReference type="RefSeq" id="WP_235867679.1">
    <property type="nucleotide sequence ID" value="NZ_CP085009.1"/>
</dbReference>
<keyword evidence="2" id="KW-1185">Reference proteome</keyword>
<dbReference type="AlphaFoldDB" id="A0A318TLT5"/>
<evidence type="ECO:0000313" key="2">
    <source>
        <dbReference type="Proteomes" id="UP000247416"/>
    </source>
</evidence>